<evidence type="ECO:0000313" key="2">
    <source>
        <dbReference type="Proteomes" id="UP000761534"/>
    </source>
</evidence>
<keyword evidence="2" id="KW-1185">Reference proteome</keyword>
<name>A0A642V4A1_9ASCO</name>
<accession>A0A642V4A1</accession>
<proteinExistence type="predicted"/>
<gene>
    <name evidence="1" type="ORF">TRICI_003251</name>
</gene>
<dbReference type="SUPFAM" id="SSF52047">
    <property type="entry name" value="RNI-like"/>
    <property type="match status" value="1"/>
</dbReference>
<comment type="caution">
    <text evidence="1">The sequence shown here is derived from an EMBL/GenBank/DDBJ whole genome shotgun (WGS) entry which is preliminary data.</text>
</comment>
<organism evidence="1 2">
    <name type="scientific">Trichomonascus ciferrii</name>
    <dbReference type="NCBI Taxonomy" id="44093"/>
    <lineage>
        <taxon>Eukaryota</taxon>
        <taxon>Fungi</taxon>
        <taxon>Dikarya</taxon>
        <taxon>Ascomycota</taxon>
        <taxon>Saccharomycotina</taxon>
        <taxon>Dipodascomycetes</taxon>
        <taxon>Dipodascales</taxon>
        <taxon>Trichomonascaceae</taxon>
        <taxon>Trichomonascus</taxon>
        <taxon>Trichomonascus ciferrii complex</taxon>
    </lineage>
</organism>
<dbReference type="EMBL" id="SWFS01000236">
    <property type="protein sequence ID" value="KAA8913189.1"/>
    <property type="molecule type" value="Genomic_DNA"/>
</dbReference>
<dbReference type="VEuPathDB" id="FungiDB:TRICI_003251"/>
<evidence type="ECO:0008006" key="3">
    <source>
        <dbReference type="Google" id="ProtNLM"/>
    </source>
</evidence>
<dbReference type="Gene3D" id="3.80.10.10">
    <property type="entry name" value="Ribonuclease Inhibitor"/>
    <property type="match status" value="1"/>
</dbReference>
<evidence type="ECO:0000313" key="1">
    <source>
        <dbReference type="EMBL" id="KAA8913189.1"/>
    </source>
</evidence>
<dbReference type="InterPro" id="IPR032675">
    <property type="entry name" value="LRR_dom_sf"/>
</dbReference>
<dbReference type="Proteomes" id="UP000761534">
    <property type="component" value="Unassembled WGS sequence"/>
</dbReference>
<protein>
    <recommendedName>
        <fullName evidence="3">F-box domain-containing protein</fullName>
    </recommendedName>
</protein>
<reference evidence="1" key="1">
    <citation type="journal article" date="2019" name="G3 (Bethesda)">
        <title>Genome Assemblies of Two Rare Opportunistic Yeast Pathogens: Diutina rugosa (syn. Candida rugosa) and Trichomonascus ciferrii (syn. Candida ciferrii).</title>
        <authorList>
            <person name="Mixao V."/>
            <person name="Saus E."/>
            <person name="Hansen A.P."/>
            <person name="Lass-Florl C."/>
            <person name="Gabaldon T."/>
        </authorList>
    </citation>
    <scope>NUCLEOTIDE SEQUENCE</scope>
    <source>
        <strain evidence="1">CBS 4856</strain>
    </source>
</reference>
<dbReference type="AlphaFoldDB" id="A0A642V4A1"/>
<sequence length="487" mass="56189">MDTDTNGKGGLYSAPVEILYLVDDYCAIEQHWTLKLVCHRFYQVLNGKGLKRLHIGRSLHDAVLKQYLSQCTCSTSTHCTGYGCRKRWLFLNPEKAVWEDVYHDPGAYRKLLSHISGLSVKFGEGQWAQELLRAILSHCSNIEQVEISYVGDKFNRSLWREAINCFYFMPNIDKADVRMYTTHCPRMFAEVLSRTIPNMKCFPLMILDSDLDHMGHPWFIKPFKMLQELEISLDIEPYNFITAEQMGSFLFSLPHLSQLKIFGSAVYNPRGVQWIPPNVGTLTIDSCFDPTIEGPRDCPGKSNGDALRHLTVYTITTHEAHTLDLSSVEQLKSYYDSDSVTDVLLNRLNPKCIKSVDITTDNPLYFSRQFQRLHTSLQSLTIQNGFNMSMDSLYRFIQMFARNPTVYPCLEFIYFNIQPDLSSIYFHSKLYQIFRDRQKFPHVQLYLTSSEHQQSSSFTEPVTNLIDPLGNAKASLLYPNICRLKLH</sequence>